<gene>
    <name evidence="1" type="ordered locus">Plav_2210</name>
</gene>
<evidence type="ECO:0008006" key="3">
    <source>
        <dbReference type="Google" id="ProtNLM"/>
    </source>
</evidence>
<dbReference type="eggNOG" id="ENOG5033QG1">
    <property type="taxonomic scope" value="Bacteria"/>
</dbReference>
<dbReference type="KEGG" id="pla:Plav_2210"/>
<sequence>MFVSGRLPLFGGGHLVQRIGAVALAVELEEVFDAFFRDVVADHAVALAIKLLHVDEGGVVRRRAARDDTGLEKRLDQHAEDVGGFLHAFADMDVRQGFHERALHPFPVEADRGVDVLLLFRRAEVEEQDLEDFPGPVLDRVAFFRLQVRNGAVRPDLSEFVMEGFVRHGELHQLHHQRVAAPFVEGSEGAHGETFDKHLHADELLPDERRVDEFGQHIAERRADGHGLAPAGLDVVGEAGHVTGFLARLVGGVFLRARILQDVAEARGQGQRACFAVKDGGETPLHVEIDELDLLLLVELVLDGGLQVGVLLGVDQVLVFHVEGDGEVDVLLVHRVPEMIVGRRDDLVEGGGTVAVAVNFHHRRKIVGSDGLVSRVHRDIGRDLGHYSSYPCPAARNLPLVSPPLNPRISI</sequence>
<dbReference type="AlphaFoldDB" id="A7HV91"/>
<protein>
    <recommendedName>
        <fullName evidence="3">NAD-specific glutamate dehydrogenase</fullName>
    </recommendedName>
</protein>
<evidence type="ECO:0000313" key="2">
    <source>
        <dbReference type="Proteomes" id="UP000006377"/>
    </source>
</evidence>
<evidence type="ECO:0000313" key="1">
    <source>
        <dbReference type="EMBL" id="ABS63824.1"/>
    </source>
</evidence>
<dbReference type="STRING" id="402881.Plav_2210"/>
<accession>A7HV91</accession>
<dbReference type="Proteomes" id="UP000006377">
    <property type="component" value="Chromosome"/>
</dbReference>
<name>A7HV91_PARL1</name>
<proteinExistence type="predicted"/>
<organism evidence="1 2">
    <name type="scientific">Parvibaculum lavamentivorans (strain DS-1 / DSM 13023 / NCIMB 13966)</name>
    <dbReference type="NCBI Taxonomy" id="402881"/>
    <lineage>
        <taxon>Bacteria</taxon>
        <taxon>Pseudomonadati</taxon>
        <taxon>Pseudomonadota</taxon>
        <taxon>Alphaproteobacteria</taxon>
        <taxon>Hyphomicrobiales</taxon>
        <taxon>Parvibaculaceae</taxon>
        <taxon>Parvibaculum</taxon>
    </lineage>
</organism>
<reference evidence="1 2" key="1">
    <citation type="journal article" date="2011" name="Stand. Genomic Sci.">
        <title>Complete genome sequence of Parvibaculum lavamentivorans type strain (DS-1(T)).</title>
        <authorList>
            <person name="Schleheck D."/>
            <person name="Weiss M."/>
            <person name="Pitluck S."/>
            <person name="Bruce D."/>
            <person name="Land M.L."/>
            <person name="Han S."/>
            <person name="Saunders E."/>
            <person name="Tapia R."/>
            <person name="Detter C."/>
            <person name="Brettin T."/>
            <person name="Han J."/>
            <person name="Woyke T."/>
            <person name="Goodwin L."/>
            <person name="Pennacchio L."/>
            <person name="Nolan M."/>
            <person name="Cook A.M."/>
            <person name="Kjelleberg S."/>
            <person name="Thomas T."/>
        </authorList>
    </citation>
    <scope>NUCLEOTIDE SEQUENCE [LARGE SCALE GENOMIC DNA]</scope>
    <source>
        <strain evidence="2">DS-1 / DSM 13023 / NCIMB 13966</strain>
    </source>
</reference>
<keyword evidence="2" id="KW-1185">Reference proteome</keyword>
<dbReference type="EMBL" id="CP000774">
    <property type="protein sequence ID" value="ABS63824.1"/>
    <property type="molecule type" value="Genomic_DNA"/>
</dbReference>
<dbReference type="HOGENOM" id="CLU_668782_0_0_5"/>